<gene>
    <name evidence="1" type="ORF">DHETER_LOCUS7225</name>
</gene>
<name>A0ACA9MLJ2_9GLOM</name>
<evidence type="ECO:0000313" key="2">
    <source>
        <dbReference type="Proteomes" id="UP000789702"/>
    </source>
</evidence>
<dbReference type="EMBL" id="CAJVPU010009957">
    <property type="protein sequence ID" value="CAG8600431.1"/>
    <property type="molecule type" value="Genomic_DNA"/>
</dbReference>
<feature type="non-terminal residue" evidence="1">
    <location>
        <position position="1"/>
    </location>
</feature>
<comment type="caution">
    <text evidence="1">The sequence shown here is derived from an EMBL/GenBank/DDBJ whole genome shotgun (WGS) entry which is preliminary data.</text>
</comment>
<proteinExistence type="predicted"/>
<keyword evidence="2" id="KW-1185">Reference proteome</keyword>
<evidence type="ECO:0000313" key="1">
    <source>
        <dbReference type="EMBL" id="CAG8600431.1"/>
    </source>
</evidence>
<protein>
    <submittedName>
        <fullName evidence="1">7603_t:CDS:1</fullName>
    </submittedName>
</protein>
<dbReference type="Proteomes" id="UP000789702">
    <property type="component" value="Unassembled WGS sequence"/>
</dbReference>
<accession>A0ACA9MLJ2</accession>
<sequence length="53" mass="6076">KYIVTAHKDHNNKSRIHHSSITKAPNSETASASQCNLRYRNSKVLEFFFTAIL</sequence>
<organism evidence="1 2">
    <name type="scientific">Dentiscutata heterogama</name>
    <dbReference type="NCBI Taxonomy" id="1316150"/>
    <lineage>
        <taxon>Eukaryota</taxon>
        <taxon>Fungi</taxon>
        <taxon>Fungi incertae sedis</taxon>
        <taxon>Mucoromycota</taxon>
        <taxon>Glomeromycotina</taxon>
        <taxon>Glomeromycetes</taxon>
        <taxon>Diversisporales</taxon>
        <taxon>Gigasporaceae</taxon>
        <taxon>Dentiscutata</taxon>
    </lineage>
</organism>
<reference evidence="1" key="1">
    <citation type="submission" date="2021-06" db="EMBL/GenBank/DDBJ databases">
        <authorList>
            <person name="Kallberg Y."/>
            <person name="Tangrot J."/>
            <person name="Rosling A."/>
        </authorList>
    </citation>
    <scope>NUCLEOTIDE SEQUENCE</scope>
    <source>
        <strain evidence="1">IL203A</strain>
    </source>
</reference>